<keyword evidence="3" id="KW-1185">Reference proteome</keyword>
<dbReference type="Proteomes" id="UP000596742">
    <property type="component" value="Unassembled WGS sequence"/>
</dbReference>
<dbReference type="OrthoDB" id="425619at2759"/>
<dbReference type="AlphaFoldDB" id="A0A8B6C9U7"/>
<gene>
    <name evidence="2" type="ORF">MGAL_10B049018</name>
</gene>
<comment type="caution">
    <text evidence="2">The sequence shown here is derived from an EMBL/GenBank/DDBJ whole genome shotgun (WGS) entry which is preliminary data.</text>
</comment>
<dbReference type="PANTHER" id="PTHR19963:SF30">
    <property type="entry name" value="ENDONUCLEASE_EXONUCLEASE_PHOSPHATASE DOMAIN-CONTAINING PROTEIN"/>
    <property type="match status" value="1"/>
</dbReference>
<feature type="compositionally biased region" description="Low complexity" evidence="1">
    <location>
        <begin position="475"/>
        <end position="486"/>
    </location>
</feature>
<feature type="region of interest" description="Disordered" evidence="1">
    <location>
        <begin position="466"/>
        <end position="532"/>
    </location>
</feature>
<reference evidence="2" key="1">
    <citation type="submission" date="2018-11" db="EMBL/GenBank/DDBJ databases">
        <authorList>
            <person name="Alioto T."/>
            <person name="Alioto T."/>
        </authorList>
    </citation>
    <scope>NUCLEOTIDE SEQUENCE</scope>
</reference>
<proteinExistence type="predicted"/>
<accession>A0A8B6C9U7</accession>
<dbReference type="EMBL" id="UYJE01001434">
    <property type="protein sequence ID" value="VDI02084.1"/>
    <property type="molecule type" value="Genomic_DNA"/>
</dbReference>
<organism evidence="2 3">
    <name type="scientific">Mytilus galloprovincialis</name>
    <name type="common">Mediterranean mussel</name>
    <dbReference type="NCBI Taxonomy" id="29158"/>
    <lineage>
        <taxon>Eukaryota</taxon>
        <taxon>Metazoa</taxon>
        <taxon>Spiralia</taxon>
        <taxon>Lophotrochozoa</taxon>
        <taxon>Mollusca</taxon>
        <taxon>Bivalvia</taxon>
        <taxon>Autobranchia</taxon>
        <taxon>Pteriomorphia</taxon>
        <taxon>Mytilida</taxon>
        <taxon>Mytiloidea</taxon>
        <taxon>Mytilidae</taxon>
        <taxon>Mytilinae</taxon>
        <taxon>Mytilus</taxon>
    </lineage>
</organism>
<protein>
    <submittedName>
        <fullName evidence="2">Uncharacterized protein</fullName>
    </submittedName>
</protein>
<feature type="region of interest" description="Disordered" evidence="1">
    <location>
        <begin position="1"/>
        <end position="38"/>
    </location>
</feature>
<dbReference type="PANTHER" id="PTHR19963">
    <property type="entry name" value="CCHC-TYPE DOMAIN-CONTAINING PROTEIN"/>
    <property type="match status" value="1"/>
</dbReference>
<evidence type="ECO:0000313" key="3">
    <source>
        <dbReference type="Proteomes" id="UP000596742"/>
    </source>
</evidence>
<name>A0A8B6C9U7_MYTGA</name>
<feature type="compositionally biased region" description="Basic and acidic residues" evidence="1">
    <location>
        <begin position="19"/>
        <end position="38"/>
    </location>
</feature>
<evidence type="ECO:0000256" key="1">
    <source>
        <dbReference type="SAM" id="MobiDB-lite"/>
    </source>
</evidence>
<evidence type="ECO:0000313" key="2">
    <source>
        <dbReference type="EMBL" id="VDI02084.1"/>
    </source>
</evidence>
<feature type="compositionally biased region" description="Basic and acidic residues" evidence="1">
    <location>
        <begin position="505"/>
        <end position="532"/>
    </location>
</feature>
<sequence>MAEFNEFEEGYLSQSGPHTVEDLDKTEPRSGTGRRSENEQMVECIFEMVYKEIHSNKISFNAVCDNITSQFSDLVAAINTIGDTVTNVKETQEVLADTQNTMGNTIDTLASHMSSLAETVNILKQEVRDLSQSQVDLTQKVECLSKSIEVTDKTESIKIQHPPLNDIGYNKSTTLPDGELSKLRWGSISLIPDTPKLENQKNDIPINETPLFEKPSFGSPLLGSTPADDKSRTEVKTLKTSINTSPDFSSGQIKMKPPSFDGTEDWEEYVSQFEILADLNKWETHSKGLYLASSLKGSARAVLSDLNQVERRDYDKLRMALARKFGSEFKSEMYRAQLQCRFRKRDESISELATSIMKLTRQAYPKANTGLLDTLSVDYFIDALDDPDVRIRLRQTQPENITHAETLAIRLETCKSADRARHRTVCITTEENSDKTDVQAELVPLFENFMKNVKDEISSIKVVNDSLSQSSDFSQKQYGKKNNYQKNHNKNDKGSKQNNRPGNKFFHENENDTTQDKKDVPKPKGGDMSEGN</sequence>